<dbReference type="EMBL" id="KI911142">
    <property type="protein sequence ID" value="ETS03972.1"/>
    <property type="molecule type" value="Genomic_DNA"/>
</dbReference>
<accession>A0A024SIH6</accession>
<sequence length="133" mass="15777">MLLRAQWSLDTFLSIFKFAKDTIDFRASDKRVERWCKVIFLDMGGNLKMEWNYAHGHKFPEYKLKPDPKYCERMTRRRWNLYGVNEKYDALRPNIGDVKYIYTAAKEPAKVAGDNSGDSDKEIIDDMYMPDDF</sequence>
<protein>
    <submittedName>
        <fullName evidence="1">Uncharacterized protein</fullName>
    </submittedName>
</protein>
<dbReference type="KEGG" id="trr:M419DRAFT_122589"/>
<name>A0A024SIH6_HYPJR</name>
<organism evidence="1 2">
    <name type="scientific">Hypocrea jecorina (strain ATCC 56765 / BCRC 32924 / NRRL 11460 / Rut C-30)</name>
    <name type="common">Trichoderma reesei</name>
    <dbReference type="NCBI Taxonomy" id="1344414"/>
    <lineage>
        <taxon>Eukaryota</taxon>
        <taxon>Fungi</taxon>
        <taxon>Dikarya</taxon>
        <taxon>Ascomycota</taxon>
        <taxon>Pezizomycotina</taxon>
        <taxon>Sordariomycetes</taxon>
        <taxon>Hypocreomycetidae</taxon>
        <taxon>Hypocreales</taxon>
        <taxon>Hypocreaceae</taxon>
        <taxon>Trichoderma</taxon>
    </lineage>
</organism>
<gene>
    <name evidence="1" type="ORF">M419DRAFT_122589</name>
</gene>
<reference evidence="2" key="1">
    <citation type="journal article" date="2013" name="Ind. Biotechnol.">
        <title>Comparative genomics analysis of Trichoderma reesei strains.</title>
        <authorList>
            <person name="Koike H."/>
            <person name="Aerts A."/>
            <person name="LaButti K."/>
            <person name="Grigoriev I.V."/>
            <person name="Baker S.E."/>
        </authorList>
    </citation>
    <scope>NUCLEOTIDE SEQUENCE [LARGE SCALE GENOMIC DNA]</scope>
    <source>
        <strain evidence="2">ATCC 56765 / BCRC 32924 / NRRL 11460 / Rut C-30</strain>
    </source>
</reference>
<dbReference type="Proteomes" id="UP000024376">
    <property type="component" value="Unassembled WGS sequence"/>
</dbReference>
<dbReference type="AlphaFoldDB" id="A0A024SIH6"/>
<evidence type="ECO:0000313" key="1">
    <source>
        <dbReference type="EMBL" id="ETS03972.1"/>
    </source>
</evidence>
<proteinExistence type="predicted"/>
<dbReference type="HOGENOM" id="CLU_1908193_0_0_1"/>
<evidence type="ECO:0000313" key="2">
    <source>
        <dbReference type="Proteomes" id="UP000024376"/>
    </source>
</evidence>